<gene>
    <name evidence="1" type="ORF">KOI35_01375</name>
</gene>
<sequence>MFDEPDAADLALARWEVATLTGRLRCVEDERDAALRDRDRNRELVLALRRSRSYRLGRALVDLARDPMRNGPSVARRLRRSEATRTRPDATPVAARVYVAIGLSLAGTHALVRALRQRVQVDADHLPVVVTDQPSLRGLRVPGVVLEYLPDPATWSRHDPGADWESLLAGRVAQLCRDHRAEGAVVIDPRDPPTLARLLESVTDQSVVSLASA</sequence>
<protein>
    <submittedName>
        <fullName evidence="1">Uncharacterized protein</fullName>
    </submittedName>
</protein>
<name>A0ABS5YHE6_9ACTN</name>
<accession>A0ABS5YHE6</accession>
<evidence type="ECO:0000313" key="1">
    <source>
        <dbReference type="EMBL" id="MBU2662148.1"/>
    </source>
</evidence>
<dbReference type="EMBL" id="JAHKKG010000001">
    <property type="protein sequence ID" value="MBU2662148.1"/>
    <property type="molecule type" value="Genomic_DNA"/>
</dbReference>
<comment type="caution">
    <text evidence="1">The sequence shown here is derived from an EMBL/GenBank/DDBJ whole genome shotgun (WGS) entry which is preliminary data.</text>
</comment>
<proteinExistence type="predicted"/>
<organism evidence="1 2">
    <name type="scientific">Paractinoplanes bogorensis</name>
    <dbReference type="NCBI Taxonomy" id="1610840"/>
    <lineage>
        <taxon>Bacteria</taxon>
        <taxon>Bacillati</taxon>
        <taxon>Actinomycetota</taxon>
        <taxon>Actinomycetes</taxon>
        <taxon>Micromonosporales</taxon>
        <taxon>Micromonosporaceae</taxon>
        <taxon>Paractinoplanes</taxon>
    </lineage>
</organism>
<evidence type="ECO:0000313" key="2">
    <source>
        <dbReference type="Proteomes" id="UP001519654"/>
    </source>
</evidence>
<keyword evidence="2" id="KW-1185">Reference proteome</keyword>
<dbReference type="RefSeq" id="WP_215784130.1">
    <property type="nucleotide sequence ID" value="NZ_JAHKKG010000001.1"/>
</dbReference>
<reference evidence="1 2" key="1">
    <citation type="submission" date="2021-06" db="EMBL/GenBank/DDBJ databases">
        <title>Actinoplanes lichenicola sp. nov., and Actinoplanes ovalisporus sp. nov., isolated from lichen in Thailand.</title>
        <authorList>
            <person name="Saeng-In P."/>
            <person name="Kanchanasin P."/>
            <person name="Yuki M."/>
            <person name="Kudo T."/>
            <person name="Ohkuma M."/>
            <person name="Phongsopitanun W."/>
            <person name="Tanasupawat S."/>
        </authorList>
    </citation>
    <scope>NUCLEOTIDE SEQUENCE [LARGE SCALE GENOMIC DNA]</scope>
    <source>
        <strain evidence="1 2">NBRC 110975</strain>
    </source>
</reference>
<dbReference type="Proteomes" id="UP001519654">
    <property type="component" value="Unassembled WGS sequence"/>
</dbReference>